<dbReference type="PIRSF" id="PIRSF018266">
    <property type="entry name" value="FecR"/>
    <property type="match status" value="1"/>
</dbReference>
<dbReference type="Gene3D" id="2.60.120.1440">
    <property type="match status" value="1"/>
</dbReference>
<accession>A0ABW0F242</accession>
<dbReference type="InterPro" id="IPR012373">
    <property type="entry name" value="Ferrdict_sens_TM"/>
</dbReference>
<dbReference type="InterPro" id="IPR006860">
    <property type="entry name" value="FecR"/>
</dbReference>
<dbReference type="RefSeq" id="WP_158443968.1">
    <property type="nucleotide sequence ID" value="NZ_JAOAOS010000013.1"/>
</dbReference>
<evidence type="ECO:0000313" key="4">
    <source>
        <dbReference type="EMBL" id="MFC5293487.1"/>
    </source>
</evidence>
<dbReference type="PANTHER" id="PTHR30273:SF2">
    <property type="entry name" value="PROTEIN FECR"/>
    <property type="match status" value="1"/>
</dbReference>
<dbReference type="Proteomes" id="UP001595976">
    <property type="component" value="Unassembled WGS sequence"/>
</dbReference>
<dbReference type="EMBL" id="JBHSLI010000004">
    <property type="protein sequence ID" value="MFC5293487.1"/>
    <property type="molecule type" value="Genomic_DNA"/>
</dbReference>
<dbReference type="PANTHER" id="PTHR30273">
    <property type="entry name" value="PERIPLASMIC SIGNAL SENSOR AND SIGMA FACTOR ACTIVATOR FECR-RELATED"/>
    <property type="match status" value="1"/>
</dbReference>
<keyword evidence="5" id="KW-1185">Reference proteome</keyword>
<evidence type="ECO:0000259" key="3">
    <source>
        <dbReference type="Pfam" id="PF16220"/>
    </source>
</evidence>
<feature type="region of interest" description="Disordered" evidence="1">
    <location>
        <begin position="87"/>
        <end position="113"/>
    </location>
</feature>
<comment type="caution">
    <text evidence="4">The sequence shown here is derived from an EMBL/GenBank/DDBJ whole genome shotgun (WGS) entry which is preliminary data.</text>
</comment>
<organism evidence="4 5">
    <name type="scientific">Bosea minatitlanensis</name>
    <dbReference type="NCBI Taxonomy" id="128782"/>
    <lineage>
        <taxon>Bacteria</taxon>
        <taxon>Pseudomonadati</taxon>
        <taxon>Pseudomonadota</taxon>
        <taxon>Alphaproteobacteria</taxon>
        <taxon>Hyphomicrobiales</taxon>
        <taxon>Boseaceae</taxon>
        <taxon>Bosea</taxon>
    </lineage>
</organism>
<dbReference type="Pfam" id="PF16220">
    <property type="entry name" value="DUF4880"/>
    <property type="match status" value="1"/>
</dbReference>
<name>A0ABW0F242_9HYPH</name>
<sequence>MSVIASGESFGRSAMARPPGRYPIRADDDSTPKREALQWLIARQEDADDPDVKARFRAWLARDPRNAEAWTEAQHLWGVLGEARAPAGRPVETAQPSRSRFPQGRTARSPVSARRRLRSGRLVVAAAGLVAGCLAVMFQPAIDVWLRADYSTGIAEIREIRLDDGSIAVLGAGSALDVAYEPKRRYVRLLSGEAYFEVKPDATRPFQVAAGEVDSTVLGTAFDVRLGSDAVSVAVNHGRVAVASPVAAAALAAPLGAGDWVRVASDGAVQRGKDLPELVGGWRSGMLAVRDRAIADVVEEIGRHYRGKILLAGGEIASKRVTGVYDLRRPADALQAIAQAHGARLHRVGPWLLVLSGW</sequence>
<feature type="region of interest" description="Disordered" evidence="1">
    <location>
        <begin position="1"/>
        <end position="31"/>
    </location>
</feature>
<dbReference type="Gene3D" id="3.55.50.30">
    <property type="match status" value="1"/>
</dbReference>
<evidence type="ECO:0000313" key="5">
    <source>
        <dbReference type="Proteomes" id="UP001595976"/>
    </source>
</evidence>
<feature type="domain" description="FecR protein" evidence="2">
    <location>
        <begin position="149"/>
        <end position="240"/>
    </location>
</feature>
<protein>
    <submittedName>
        <fullName evidence="4">FecR family protein</fullName>
    </submittedName>
</protein>
<gene>
    <name evidence="4" type="ORF">ACFPK2_10855</name>
</gene>
<evidence type="ECO:0000256" key="1">
    <source>
        <dbReference type="SAM" id="MobiDB-lite"/>
    </source>
</evidence>
<reference evidence="5" key="1">
    <citation type="journal article" date="2019" name="Int. J. Syst. Evol. Microbiol.">
        <title>The Global Catalogue of Microorganisms (GCM) 10K type strain sequencing project: providing services to taxonomists for standard genome sequencing and annotation.</title>
        <authorList>
            <consortium name="The Broad Institute Genomics Platform"/>
            <consortium name="The Broad Institute Genome Sequencing Center for Infectious Disease"/>
            <person name="Wu L."/>
            <person name="Ma J."/>
        </authorList>
    </citation>
    <scope>NUCLEOTIDE SEQUENCE [LARGE SCALE GENOMIC DNA]</scope>
    <source>
        <strain evidence="5">CGMCC 1.15643</strain>
    </source>
</reference>
<dbReference type="Pfam" id="PF04773">
    <property type="entry name" value="FecR"/>
    <property type="match status" value="1"/>
</dbReference>
<dbReference type="InterPro" id="IPR032623">
    <property type="entry name" value="FecR_N"/>
</dbReference>
<proteinExistence type="predicted"/>
<feature type="domain" description="FecR N-terminal" evidence="3">
    <location>
        <begin position="34"/>
        <end position="76"/>
    </location>
</feature>
<evidence type="ECO:0000259" key="2">
    <source>
        <dbReference type="Pfam" id="PF04773"/>
    </source>
</evidence>